<evidence type="ECO:0000256" key="6">
    <source>
        <dbReference type="SAM" id="Phobius"/>
    </source>
</evidence>
<keyword evidence="8" id="KW-1185">Reference proteome</keyword>
<evidence type="ECO:0000256" key="2">
    <source>
        <dbReference type="ARBA" id="ARBA00022475"/>
    </source>
</evidence>
<keyword evidence="4 6" id="KW-1133">Transmembrane helix</keyword>
<feature type="transmembrane region" description="Helical" evidence="6">
    <location>
        <begin position="188"/>
        <end position="206"/>
    </location>
</feature>
<feature type="transmembrane region" description="Helical" evidence="6">
    <location>
        <begin position="113"/>
        <end position="135"/>
    </location>
</feature>
<dbReference type="Proteomes" id="UP001462640">
    <property type="component" value="Unassembled WGS sequence"/>
</dbReference>
<sequence>MPSLDTLLAFLATALVLGFTPGPDNLFVLMQSATQGRRAGLVVVLGLCTGIVVHTAAVALGLAALLAASPLAFTLMKAAGAAYLLYLAWGAWRAPAASLPGSAQAPAQPLSALYRRGIVMNLSNPKVLLFFFALLPQFVAADRGPVALQLGVLGAVFILATLITFGSIAFAAGLLGERLRRSPGLQRGLNRCAALVFAGLALRLATVQR</sequence>
<protein>
    <submittedName>
        <fullName evidence="7">LysE family translocator</fullName>
    </submittedName>
</protein>
<dbReference type="PIRSF" id="PIRSF006324">
    <property type="entry name" value="LeuE"/>
    <property type="match status" value="1"/>
</dbReference>
<keyword evidence="3 6" id="KW-0812">Transmembrane</keyword>
<name>A0ABV0GB83_9BURK</name>
<dbReference type="Pfam" id="PF01810">
    <property type="entry name" value="LysE"/>
    <property type="match status" value="1"/>
</dbReference>
<feature type="transmembrane region" description="Helical" evidence="6">
    <location>
        <begin position="147"/>
        <end position="176"/>
    </location>
</feature>
<dbReference type="RefSeq" id="WP_269632464.1">
    <property type="nucleotide sequence ID" value="NZ_JBDPZC010000002.1"/>
</dbReference>
<reference evidence="7 8" key="1">
    <citation type="submission" date="2024-05" db="EMBL/GenBank/DDBJ databases">
        <title>Roseateles sp. 2.12 16S ribosomal RNA gene Genome sequencing and assembly.</title>
        <authorList>
            <person name="Woo H."/>
        </authorList>
    </citation>
    <scope>NUCLEOTIDE SEQUENCE [LARGE SCALE GENOMIC DNA]</scope>
    <source>
        <strain evidence="7 8">2.12</strain>
    </source>
</reference>
<dbReference type="EMBL" id="JBDPZC010000002">
    <property type="protein sequence ID" value="MEO3712327.1"/>
    <property type="molecule type" value="Genomic_DNA"/>
</dbReference>
<gene>
    <name evidence="7" type="ORF">ABDJ40_06040</name>
</gene>
<comment type="caution">
    <text evidence="7">The sequence shown here is derived from an EMBL/GenBank/DDBJ whole genome shotgun (WGS) entry which is preliminary data.</text>
</comment>
<keyword evidence="2" id="KW-1003">Cell membrane</keyword>
<evidence type="ECO:0000256" key="4">
    <source>
        <dbReference type="ARBA" id="ARBA00022989"/>
    </source>
</evidence>
<feature type="transmembrane region" description="Helical" evidence="6">
    <location>
        <begin position="6"/>
        <end position="29"/>
    </location>
</feature>
<keyword evidence="5 6" id="KW-0472">Membrane</keyword>
<feature type="transmembrane region" description="Helical" evidence="6">
    <location>
        <begin position="41"/>
        <end position="65"/>
    </location>
</feature>
<evidence type="ECO:0000256" key="1">
    <source>
        <dbReference type="ARBA" id="ARBA00004651"/>
    </source>
</evidence>
<dbReference type="PANTHER" id="PTHR30086">
    <property type="entry name" value="ARGININE EXPORTER PROTEIN ARGO"/>
    <property type="match status" value="1"/>
</dbReference>
<dbReference type="PANTHER" id="PTHR30086:SF20">
    <property type="entry name" value="ARGININE EXPORTER PROTEIN ARGO-RELATED"/>
    <property type="match status" value="1"/>
</dbReference>
<accession>A0ABV0GB83</accession>
<evidence type="ECO:0000256" key="3">
    <source>
        <dbReference type="ARBA" id="ARBA00022692"/>
    </source>
</evidence>
<evidence type="ECO:0000313" key="8">
    <source>
        <dbReference type="Proteomes" id="UP001462640"/>
    </source>
</evidence>
<proteinExistence type="predicted"/>
<evidence type="ECO:0000313" key="7">
    <source>
        <dbReference type="EMBL" id="MEO3712327.1"/>
    </source>
</evidence>
<evidence type="ECO:0000256" key="5">
    <source>
        <dbReference type="ARBA" id="ARBA00023136"/>
    </source>
</evidence>
<comment type="subcellular location">
    <subcellularLocation>
        <location evidence="1">Cell membrane</location>
        <topology evidence="1">Multi-pass membrane protein</topology>
    </subcellularLocation>
</comment>
<organism evidence="7 8">
    <name type="scientific">Roseateles flavus</name>
    <dbReference type="NCBI Taxonomy" id="3149041"/>
    <lineage>
        <taxon>Bacteria</taxon>
        <taxon>Pseudomonadati</taxon>
        <taxon>Pseudomonadota</taxon>
        <taxon>Betaproteobacteria</taxon>
        <taxon>Burkholderiales</taxon>
        <taxon>Sphaerotilaceae</taxon>
        <taxon>Roseateles</taxon>
    </lineage>
</organism>
<dbReference type="InterPro" id="IPR001123">
    <property type="entry name" value="LeuE-type"/>
</dbReference>
<feature type="transmembrane region" description="Helical" evidence="6">
    <location>
        <begin position="71"/>
        <end position="92"/>
    </location>
</feature>